<dbReference type="NCBIfam" id="TIGR03142">
    <property type="entry name" value="cytochro_ccmI"/>
    <property type="match status" value="1"/>
</dbReference>
<dbReference type="AlphaFoldDB" id="A0A937D1W9"/>
<keyword evidence="3" id="KW-0201">Cytochrome c-type biogenesis</keyword>
<evidence type="ECO:0000259" key="5">
    <source>
        <dbReference type="Pfam" id="PF23914"/>
    </source>
</evidence>
<dbReference type="SUPFAM" id="SSF48452">
    <property type="entry name" value="TPR-like"/>
    <property type="match status" value="1"/>
</dbReference>
<keyword evidence="2" id="KW-0677">Repeat</keyword>
<dbReference type="Pfam" id="PF23914">
    <property type="entry name" value="TPR_CcmH_CycH"/>
    <property type="match status" value="1"/>
</dbReference>
<dbReference type="RefSeq" id="WP_202063213.1">
    <property type="nucleotide sequence ID" value="NZ_JAEQMY010000039.1"/>
</dbReference>
<evidence type="ECO:0000256" key="2">
    <source>
        <dbReference type="ARBA" id="ARBA00022737"/>
    </source>
</evidence>
<feature type="domain" description="Cytochrome c-type biogenesis protein H TPR" evidence="5">
    <location>
        <begin position="146"/>
        <end position="262"/>
    </location>
</feature>
<evidence type="ECO:0000256" key="1">
    <source>
        <dbReference type="ARBA" id="ARBA00004196"/>
    </source>
</evidence>
<dbReference type="Proteomes" id="UP000605848">
    <property type="component" value="Unassembled WGS sequence"/>
</dbReference>
<sequence length="366" mass="39269">MVIWIILLAMTAAAVMAVLWPLSRHYAVGRQGDPDTQFYREQMAEIERDQARGVLLPSEAEAAKAEAGRRLLRATGMQGEAFAAVGEPALRRRRAASTLALSVIPILALATYEIYGSPQLLAEPPGVQMQQRAGSLDLMSAVAQIESHLAQNPQDGRGWEVIAPVYLRMGRAEDAARAYEAAIRYLGPEANRLANYGEVLVLAKDGLVSAQAQAAFEEALKLEPALPKPRFYLARAAAQDGHADKARAAYAELLSASPADAPWTEAVKQELAALGEPQPAAGQQGEPQIGADDIARMVSGLANRLEAQGGTADEWARLMRSYAVLGQRDKAVAAAQRARQALSQDDAALKTIDTMAQELKLTDAQP</sequence>
<gene>
    <name evidence="6" type="primary">ccmI</name>
    <name evidence="6" type="ORF">JKG68_20470</name>
</gene>
<dbReference type="InterPro" id="IPR011990">
    <property type="entry name" value="TPR-like_helical_dom_sf"/>
</dbReference>
<protein>
    <submittedName>
        <fullName evidence="6">C-type cytochrome biogenesis protein CcmI</fullName>
    </submittedName>
</protein>
<dbReference type="InterPro" id="IPR017560">
    <property type="entry name" value="Cyt_c_biogenesis_CcmI"/>
</dbReference>
<organism evidence="6 7">
    <name type="scientific">Microvirga aerilata</name>
    <dbReference type="NCBI Taxonomy" id="670292"/>
    <lineage>
        <taxon>Bacteria</taxon>
        <taxon>Pseudomonadati</taxon>
        <taxon>Pseudomonadota</taxon>
        <taxon>Alphaproteobacteria</taxon>
        <taxon>Hyphomicrobiales</taxon>
        <taxon>Methylobacteriaceae</taxon>
        <taxon>Microvirga</taxon>
    </lineage>
</organism>
<name>A0A937D1W9_9HYPH</name>
<comment type="subcellular location">
    <subcellularLocation>
        <location evidence="1">Cell envelope</location>
    </subcellularLocation>
</comment>
<dbReference type="InterPro" id="IPR051263">
    <property type="entry name" value="C-type_cytochrome_biogenesis"/>
</dbReference>
<evidence type="ECO:0000313" key="6">
    <source>
        <dbReference type="EMBL" id="MBL0406337.1"/>
    </source>
</evidence>
<evidence type="ECO:0000313" key="7">
    <source>
        <dbReference type="Proteomes" id="UP000605848"/>
    </source>
</evidence>
<proteinExistence type="predicted"/>
<evidence type="ECO:0000256" key="4">
    <source>
        <dbReference type="ARBA" id="ARBA00022803"/>
    </source>
</evidence>
<dbReference type="GO" id="GO:0030313">
    <property type="term" value="C:cell envelope"/>
    <property type="evidence" value="ECO:0007669"/>
    <property type="project" value="UniProtKB-SubCell"/>
</dbReference>
<keyword evidence="4" id="KW-0802">TPR repeat</keyword>
<dbReference type="EMBL" id="JAEQMY010000039">
    <property type="protein sequence ID" value="MBL0406337.1"/>
    <property type="molecule type" value="Genomic_DNA"/>
</dbReference>
<dbReference type="PANTHER" id="PTHR47870:SF1">
    <property type="entry name" value="CYTOCHROME C-TYPE BIOGENESIS PROTEIN CCMH"/>
    <property type="match status" value="1"/>
</dbReference>
<reference evidence="6" key="1">
    <citation type="submission" date="2021-01" db="EMBL/GenBank/DDBJ databases">
        <title>Microvirga sp.</title>
        <authorList>
            <person name="Kim M.K."/>
        </authorList>
    </citation>
    <scope>NUCLEOTIDE SEQUENCE</scope>
    <source>
        <strain evidence="6">5420S-16</strain>
    </source>
</reference>
<comment type="caution">
    <text evidence="6">The sequence shown here is derived from an EMBL/GenBank/DDBJ whole genome shotgun (WGS) entry which is preliminary data.</text>
</comment>
<keyword evidence="7" id="KW-1185">Reference proteome</keyword>
<dbReference type="Gene3D" id="1.25.40.10">
    <property type="entry name" value="Tetratricopeptide repeat domain"/>
    <property type="match status" value="1"/>
</dbReference>
<evidence type="ECO:0000256" key="3">
    <source>
        <dbReference type="ARBA" id="ARBA00022748"/>
    </source>
</evidence>
<accession>A0A937D1W9</accession>
<dbReference type="GO" id="GO:0017004">
    <property type="term" value="P:cytochrome complex assembly"/>
    <property type="evidence" value="ECO:0007669"/>
    <property type="project" value="UniProtKB-KW"/>
</dbReference>
<dbReference type="PANTHER" id="PTHR47870">
    <property type="entry name" value="CYTOCHROME C-TYPE BIOGENESIS PROTEIN CCMH"/>
    <property type="match status" value="1"/>
</dbReference>
<dbReference type="InterPro" id="IPR056413">
    <property type="entry name" value="TPR_CcmH_CycH"/>
</dbReference>